<name>A0A7C9VWX1_9PSEU</name>
<feature type="signal peptide" evidence="2">
    <location>
        <begin position="1"/>
        <end position="33"/>
    </location>
</feature>
<dbReference type="CDD" id="cd00161">
    <property type="entry name" value="beta-trefoil_Ricin-like"/>
    <property type="match status" value="2"/>
</dbReference>
<dbReference type="PROSITE" id="PS50231">
    <property type="entry name" value="RICIN_B_LECTIN"/>
    <property type="match status" value="2"/>
</dbReference>
<organism evidence="4 5">
    <name type="scientific">Lentzea alba</name>
    <dbReference type="NCBI Taxonomy" id="2714351"/>
    <lineage>
        <taxon>Bacteria</taxon>
        <taxon>Bacillati</taxon>
        <taxon>Actinomycetota</taxon>
        <taxon>Actinomycetes</taxon>
        <taxon>Pseudonocardiales</taxon>
        <taxon>Pseudonocardiaceae</taxon>
        <taxon>Lentzea</taxon>
    </lineage>
</organism>
<feature type="domain" description="Ricin B lectin" evidence="3">
    <location>
        <begin position="512"/>
        <end position="655"/>
    </location>
</feature>
<dbReference type="InterPro" id="IPR035992">
    <property type="entry name" value="Ricin_B-like_lectins"/>
</dbReference>
<dbReference type="InterPro" id="IPR005506">
    <property type="entry name" value="DUF312_ALF"/>
</dbReference>
<keyword evidence="1" id="KW-0175">Coiled coil</keyword>
<dbReference type="Pfam" id="PF14200">
    <property type="entry name" value="RicinB_lectin_2"/>
    <property type="match status" value="2"/>
</dbReference>
<keyword evidence="2" id="KW-0732">Signal</keyword>
<dbReference type="Gene3D" id="2.80.10.50">
    <property type="match status" value="2"/>
</dbReference>
<sequence>MSRTSLGGRCMRALAALAVVSTFVSGSVVPASAAAAPRESTVDQKIAAAREIPLSITPTQYQMTDCNFTIWVWGQTKQAANAKVNLAASDAFEANSPSNPEACYRFITEDIYTAHQADLIEQLQKAKRDKQRVAAAEVVSWNNLTQGDLDATLKEFVFRLWERAEASSEVKSKAAAVLTATSTDEQRQVYVVTDIFTAREVDRQRRIEEAERKRQEELARQENEDKRAQAWLVVAKAPLTEDLKLMTDHEFVYSIFRRATGKWIKADAQAAADNRDPKVWKAFIFTGVHAAHQKDLEEQNQADAAETARRINEILSAAERDGYKPNLARAARVALSGDLAARHAFLNIGQHEALKLDLIKPEHKRVIELQGVASSRCLQIWGAGEDSIRPGQQQELWDCARGTKQVWELNQVNGDQYLLQSLHSKQCLDVSGDAVVQNWCNSSTALWKFIENHADGSFQLQNVANGRYATAQNSGTANSTLIVLGGNTNAIDQRWRVIDPTHRADVVGVSAGVVWIKGVESGRCLQPAGLWDKPNEGANADMAQMELWDCVGGYKMRWDVIPLGHNRFALKNAQSGKCLDIQNGRYERGTPIIQYGCHYGGTEQFNFTQSVDNSLGLQSVLTGQFADAIGHATHNGAIVQTWDHTGLANQRWTLVYNPPV</sequence>
<feature type="domain" description="Ricin B lectin" evidence="3">
    <location>
        <begin position="364"/>
        <end position="498"/>
    </location>
</feature>
<proteinExistence type="predicted"/>
<dbReference type="SUPFAM" id="SSF50370">
    <property type="entry name" value="Ricin B-like lectins"/>
    <property type="match status" value="2"/>
</dbReference>
<accession>A0A7C9VWX1</accession>
<dbReference type="InterPro" id="IPR000772">
    <property type="entry name" value="Ricin_B_lectin"/>
</dbReference>
<feature type="coiled-coil region" evidence="1">
    <location>
        <begin position="198"/>
        <end position="227"/>
    </location>
</feature>
<dbReference type="EMBL" id="JAAMPJ010000003">
    <property type="protein sequence ID" value="NGY59897.1"/>
    <property type="molecule type" value="Genomic_DNA"/>
</dbReference>
<evidence type="ECO:0000259" key="3">
    <source>
        <dbReference type="SMART" id="SM00458"/>
    </source>
</evidence>
<evidence type="ECO:0000313" key="5">
    <source>
        <dbReference type="Proteomes" id="UP000481360"/>
    </source>
</evidence>
<dbReference type="SMART" id="SM00458">
    <property type="entry name" value="RICIN"/>
    <property type="match status" value="2"/>
</dbReference>
<reference evidence="4 5" key="1">
    <citation type="submission" date="2020-03" db="EMBL/GenBank/DDBJ databases">
        <title>Isolation and identification of active actinomycetes.</title>
        <authorList>
            <person name="Sun X."/>
        </authorList>
    </citation>
    <scope>NUCLEOTIDE SEQUENCE [LARGE SCALE GENOMIC DNA]</scope>
    <source>
        <strain evidence="4 5">NEAU-D13</strain>
    </source>
</reference>
<dbReference type="AlphaFoldDB" id="A0A7C9VWX1"/>
<comment type="caution">
    <text evidence="4">The sequence shown here is derived from an EMBL/GenBank/DDBJ whole genome shotgun (WGS) entry which is preliminary data.</text>
</comment>
<dbReference type="Proteomes" id="UP000481360">
    <property type="component" value="Unassembled WGS sequence"/>
</dbReference>
<evidence type="ECO:0000313" key="4">
    <source>
        <dbReference type="EMBL" id="NGY59897.1"/>
    </source>
</evidence>
<gene>
    <name evidence="4" type="ORF">G7043_13285</name>
</gene>
<evidence type="ECO:0000256" key="1">
    <source>
        <dbReference type="SAM" id="Coils"/>
    </source>
</evidence>
<dbReference type="Pfam" id="PF03752">
    <property type="entry name" value="ALF"/>
    <property type="match status" value="1"/>
</dbReference>
<feature type="chain" id="PRO_5038445446" description="Ricin B lectin domain-containing protein" evidence="2">
    <location>
        <begin position="34"/>
        <end position="660"/>
    </location>
</feature>
<dbReference type="RefSeq" id="WP_166045919.1">
    <property type="nucleotide sequence ID" value="NZ_JAAMPJ010000003.1"/>
</dbReference>
<keyword evidence="5" id="KW-1185">Reference proteome</keyword>
<protein>
    <recommendedName>
        <fullName evidence="3">Ricin B lectin domain-containing protein</fullName>
    </recommendedName>
</protein>
<evidence type="ECO:0000256" key="2">
    <source>
        <dbReference type="SAM" id="SignalP"/>
    </source>
</evidence>